<dbReference type="PANTHER" id="PTHR46532:SF11">
    <property type="entry name" value="DYNEIN AXONEMAL HEAVY CHAIN 12"/>
    <property type="match status" value="1"/>
</dbReference>
<accession>A0A8S2V4W3</accession>
<dbReference type="EMBL" id="CAJOBA010067523">
    <property type="protein sequence ID" value="CAF4371666.1"/>
    <property type="molecule type" value="Genomic_DNA"/>
</dbReference>
<reference evidence="3" key="1">
    <citation type="submission" date="2021-02" db="EMBL/GenBank/DDBJ databases">
        <authorList>
            <person name="Nowell W R."/>
        </authorList>
    </citation>
    <scope>NUCLEOTIDE SEQUENCE</scope>
</reference>
<dbReference type="InterPro" id="IPR013594">
    <property type="entry name" value="Dynein_heavy_tail"/>
</dbReference>
<gene>
    <name evidence="2" type="ORF">OVA965_LOCUS40615</name>
    <name evidence="3" type="ORF">TMI583_LOCUS42080</name>
</gene>
<dbReference type="GO" id="GO:0005858">
    <property type="term" value="C:axonemal dynein complex"/>
    <property type="evidence" value="ECO:0007669"/>
    <property type="project" value="TreeGrafter"/>
</dbReference>
<comment type="caution">
    <text evidence="3">The sequence shown here is derived from an EMBL/GenBank/DDBJ whole genome shotgun (WGS) entry which is preliminary data.</text>
</comment>
<dbReference type="EMBL" id="CAJNOK010044620">
    <property type="protein sequence ID" value="CAF1575174.1"/>
    <property type="molecule type" value="Genomic_DNA"/>
</dbReference>
<evidence type="ECO:0000313" key="2">
    <source>
        <dbReference type="EMBL" id="CAF1575174.1"/>
    </source>
</evidence>
<proteinExistence type="predicted"/>
<dbReference type="GO" id="GO:0051959">
    <property type="term" value="F:dynein light intermediate chain binding"/>
    <property type="evidence" value="ECO:0007669"/>
    <property type="project" value="InterPro"/>
</dbReference>
<sequence length="279" mass="33265">DFISDNEIFCDKIADLDRRLGRIACQAFTDTNGLESMFKLIHVFGSLLERPIIHNDFKQNYNIVLEQLDKEMDDAKKIFDEQMEFQRENGSIQLNRNMPKVAGSLMWADELKQRYTLPMEQFKAIDNSINHSPDTKRVEDKYEELNELLRKFIENLYKEWADTVAEASKFNLNQHLITRNPKNKLLNLNFHPQLETVLREVRYLEIKDRKDIPKTALDIYEHNDTYLAYINNLNYTVSSYNKIRETVSEVEYPLIERQVESIDQQSHKIHRLQFHRHIQ</sequence>
<evidence type="ECO:0000313" key="4">
    <source>
        <dbReference type="Proteomes" id="UP000682733"/>
    </source>
</evidence>
<dbReference type="Proteomes" id="UP000682733">
    <property type="component" value="Unassembled WGS sequence"/>
</dbReference>
<protein>
    <recommendedName>
        <fullName evidence="1">Dynein heavy chain tail domain-containing protein</fullName>
    </recommendedName>
</protein>
<organism evidence="3 4">
    <name type="scientific">Didymodactylos carnosus</name>
    <dbReference type="NCBI Taxonomy" id="1234261"/>
    <lineage>
        <taxon>Eukaryota</taxon>
        <taxon>Metazoa</taxon>
        <taxon>Spiralia</taxon>
        <taxon>Gnathifera</taxon>
        <taxon>Rotifera</taxon>
        <taxon>Eurotatoria</taxon>
        <taxon>Bdelloidea</taxon>
        <taxon>Philodinida</taxon>
        <taxon>Philodinidae</taxon>
        <taxon>Didymodactylos</taxon>
    </lineage>
</organism>
<dbReference type="GO" id="GO:0007018">
    <property type="term" value="P:microtubule-based movement"/>
    <property type="evidence" value="ECO:0007669"/>
    <property type="project" value="InterPro"/>
</dbReference>
<feature type="non-terminal residue" evidence="3">
    <location>
        <position position="279"/>
    </location>
</feature>
<name>A0A8S2V4W3_9BILA</name>
<evidence type="ECO:0000259" key="1">
    <source>
        <dbReference type="Pfam" id="PF08385"/>
    </source>
</evidence>
<dbReference type="Proteomes" id="UP000677228">
    <property type="component" value="Unassembled WGS sequence"/>
</dbReference>
<dbReference type="GO" id="GO:0045505">
    <property type="term" value="F:dynein intermediate chain binding"/>
    <property type="evidence" value="ECO:0007669"/>
    <property type="project" value="InterPro"/>
</dbReference>
<dbReference type="AlphaFoldDB" id="A0A8S2V4W3"/>
<dbReference type="InterPro" id="IPR026983">
    <property type="entry name" value="DHC"/>
</dbReference>
<evidence type="ECO:0000313" key="3">
    <source>
        <dbReference type="EMBL" id="CAF4371666.1"/>
    </source>
</evidence>
<dbReference type="Pfam" id="PF08385">
    <property type="entry name" value="DHC_N1"/>
    <property type="match status" value="1"/>
</dbReference>
<dbReference type="PANTHER" id="PTHR46532">
    <property type="entry name" value="MALE FERTILITY FACTOR KL5"/>
    <property type="match status" value="1"/>
</dbReference>
<feature type="domain" description="Dynein heavy chain tail" evidence="1">
    <location>
        <begin position="2"/>
        <end position="265"/>
    </location>
</feature>
<feature type="non-terminal residue" evidence="3">
    <location>
        <position position="1"/>
    </location>
</feature>